<name>A0ABS8YLG7_9BACL</name>
<dbReference type="InterPro" id="IPR007421">
    <property type="entry name" value="Schlafen_AlbA_2_dom"/>
</dbReference>
<gene>
    <name evidence="2" type="ORF">LQV63_25865</name>
</gene>
<keyword evidence="2" id="KW-0067">ATP-binding</keyword>
<protein>
    <submittedName>
        <fullName evidence="2">ATP-binding protein</fullName>
    </submittedName>
</protein>
<dbReference type="RefSeq" id="WP_233698778.1">
    <property type="nucleotide sequence ID" value="NZ_JAJNBZ010000032.1"/>
</dbReference>
<keyword evidence="3" id="KW-1185">Reference proteome</keyword>
<dbReference type="InterPro" id="IPR001387">
    <property type="entry name" value="Cro/C1-type_HTH"/>
</dbReference>
<dbReference type="SUPFAM" id="SSF47413">
    <property type="entry name" value="lambda repressor-like DNA-binding domains"/>
    <property type="match status" value="1"/>
</dbReference>
<dbReference type="InterPro" id="IPR038461">
    <property type="entry name" value="Schlafen_AlbA_2_dom_sf"/>
</dbReference>
<dbReference type="GO" id="GO:0005524">
    <property type="term" value="F:ATP binding"/>
    <property type="evidence" value="ECO:0007669"/>
    <property type="project" value="UniProtKB-KW"/>
</dbReference>
<accession>A0ABS8YLG7</accession>
<dbReference type="PANTHER" id="PTHR30595">
    <property type="entry name" value="GLPR-RELATED TRANSCRIPTIONAL REPRESSOR"/>
    <property type="match status" value="1"/>
</dbReference>
<dbReference type="PROSITE" id="PS50943">
    <property type="entry name" value="HTH_CROC1"/>
    <property type="match status" value="1"/>
</dbReference>
<reference evidence="2 3" key="1">
    <citation type="submission" date="2021-11" db="EMBL/GenBank/DDBJ databases">
        <title>Draft genome sequence of Paenibacillus profundus YoMME, a new Gram-positive bacteria with exoelectrogenic properties.</title>
        <authorList>
            <person name="Hubenova Y."/>
            <person name="Hubenova E."/>
            <person name="Manasiev Y."/>
            <person name="Peykov S."/>
            <person name="Mitov M."/>
        </authorList>
    </citation>
    <scope>NUCLEOTIDE SEQUENCE [LARGE SCALE GENOMIC DNA]</scope>
    <source>
        <strain evidence="2 3">YoMME</strain>
    </source>
</reference>
<sequence>MLTKDKFYEILDEGREDNFWDFKEELSISKKVRFYEFLKDILAFSNSGGGYLLLGVKDETHELVGVSEEIDEAELAQKIESALSYSIDFKILYFNDKIDSNKKLGLIEIFQAKKICVSPKSYSSEKGIIVEQDIIYTRRGTRSIRVNGEQLNELVRRIQTNATYKFSESELQFIEKNRNSSYLEFKQFDDYLKGAFEFTASSFGDKITQLCSDQLKYNRLEVGKWIGFEEERINDYFNGIAYPSLEHILRASKYFEVPISFFFKPTTYSRPPIWENPLVSFCLIEKVINKSELLSINWGDFFSYVLWDMSKNICLFVEWIRSDYFEYVRNKENIFNTNRSDFLYEYLIDMSPEEVLEFKSFMSTQHYKIIGKASFDKEMLSRLPHEEFLYHFIGYSNDLVCRLINESIKSITVSESKIEVTYHFIEEIINCKYLRRDYDVDKISLKIYDNL</sequence>
<organism evidence="2 3">
    <name type="scientific">Paenibacillus profundus</name>
    <dbReference type="NCBI Taxonomy" id="1173085"/>
    <lineage>
        <taxon>Bacteria</taxon>
        <taxon>Bacillati</taxon>
        <taxon>Bacillota</taxon>
        <taxon>Bacilli</taxon>
        <taxon>Bacillales</taxon>
        <taxon>Paenibacillaceae</taxon>
        <taxon>Paenibacillus</taxon>
    </lineage>
</organism>
<evidence type="ECO:0000313" key="3">
    <source>
        <dbReference type="Proteomes" id="UP001199916"/>
    </source>
</evidence>
<dbReference type="Gene3D" id="1.10.260.40">
    <property type="entry name" value="lambda repressor-like DNA-binding domains"/>
    <property type="match status" value="1"/>
</dbReference>
<dbReference type="Proteomes" id="UP001199916">
    <property type="component" value="Unassembled WGS sequence"/>
</dbReference>
<comment type="caution">
    <text evidence="2">The sequence shown here is derived from an EMBL/GenBank/DDBJ whole genome shotgun (WGS) entry which is preliminary data.</text>
</comment>
<feature type="domain" description="HTH cro/C1-type" evidence="1">
    <location>
        <begin position="233"/>
        <end position="262"/>
    </location>
</feature>
<evidence type="ECO:0000313" key="2">
    <source>
        <dbReference type="EMBL" id="MCE5172700.1"/>
    </source>
</evidence>
<evidence type="ECO:0000259" key="1">
    <source>
        <dbReference type="PROSITE" id="PS50943"/>
    </source>
</evidence>
<dbReference type="Pfam" id="PF04326">
    <property type="entry name" value="SLFN_AlbA_2"/>
    <property type="match status" value="1"/>
</dbReference>
<proteinExistence type="predicted"/>
<dbReference type="EMBL" id="JAJNBZ010000032">
    <property type="protein sequence ID" value="MCE5172700.1"/>
    <property type="molecule type" value="Genomic_DNA"/>
</dbReference>
<dbReference type="PANTHER" id="PTHR30595:SF6">
    <property type="entry name" value="SCHLAFEN ALBA-2 DOMAIN-CONTAINING PROTEIN"/>
    <property type="match status" value="1"/>
</dbReference>
<dbReference type="InterPro" id="IPR010982">
    <property type="entry name" value="Lambda_DNA-bd_dom_sf"/>
</dbReference>
<keyword evidence="2" id="KW-0547">Nucleotide-binding</keyword>
<dbReference type="Gene3D" id="3.30.950.30">
    <property type="entry name" value="Schlafen, AAA domain"/>
    <property type="match status" value="1"/>
</dbReference>